<dbReference type="SUPFAM" id="SSF53720">
    <property type="entry name" value="ALDH-like"/>
    <property type="match status" value="1"/>
</dbReference>
<dbReference type="RefSeq" id="WP_229918186.1">
    <property type="nucleotide sequence ID" value="NZ_BMVN01000118.1"/>
</dbReference>
<keyword evidence="2" id="KW-1185">Reference proteome</keyword>
<comment type="caution">
    <text evidence="1">The sequence shown here is derived from an EMBL/GenBank/DDBJ whole genome shotgun (WGS) entry which is preliminary data.</text>
</comment>
<gene>
    <name evidence="1" type="ORF">GCM10010345_93480</name>
</gene>
<proteinExistence type="predicted"/>
<dbReference type="Gene3D" id="3.40.309.10">
    <property type="entry name" value="Aldehyde Dehydrogenase, Chain A, domain 2"/>
    <property type="match status" value="1"/>
</dbReference>
<protein>
    <recommendedName>
        <fullName evidence="3">Aldehyde dehydrogenase domain-containing protein</fullName>
    </recommendedName>
</protein>
<dbReference type="InterPro" id="IPR016163">
    <property type="entry name" value="Ald_DH_C"/>
</dbReference>
<reference evidence="2" key="1">
    <citation type="journal article" date="2019" name="Int. J. Syst. Evol. Microbiol.">
        <title>The Global Catalogue of Microorganisms (GCM) 10K type strain sequencing project: providing services to taxonomists for standard genome sequencing and annotation.</title>
        <authorList>
            <consortium name="The Broad Institute Genomics Platform"/>
            <consortium name="The Broad Institute Genome Sequencing Center for Infectious Disease"/>
            <person name="Wu L."/>
            <person name="Ma J."/>
        </authorList>
    </citation>
    <scope>NUCLEOTIDE SEQUENCE [LARGE SCALE GENOMIC DNA]</scope>
    <source>
        <strain evidence="2">JCM 4733</strain>
    </source>
</reference>
<evidence type="ECO:0008006" key="3">
    <source>
        <dbReference type="Google" id="ProtNLM"/>
    </source>
</evidence>
<dbReference type="EMBL" id="BMVN01000118">
    <property type="protein sequence ID" value="GHA76961.1"/>
    <property type="molecule type" value="Genomic_DNA"/>
</dbReference>
<sequence>MNLAAFTADALAAQECFGPLGLAVEYERLEDVTEAVAALPGQLTASLHAEPDQADELGALAAALADRAGRVLWNEWPTGVAVTYAMQHGGPYPATTTPTTTSVGTAAVERFLRPIAYQSWPQQLLPPPLRDHNPWKLPQQIRG</sequence>
<name>A0ABQ3DBX7_9ACTN</name>
<dbReference type="InterPro" id="IPR016161">
    <property type="entry name" value="Ald_DH/histidinol_DH"/>
</dbReference>
<organism evidence="1 2">
    <name type="scientific">Streptomyces canarius</name>
    <dbReference type="NCBI Taxonomy" id="285453"/>
    <lineage>
        <taxon>Bacteria</taxon>
        <taxon>Bacillati</taxon>
        <taxon>Actinomycetota</taxon>
        <taxon>Actinomycetes</taxon>
        <taxon>Kitasatosporales</taxon>
        <taxon>Streptomycetaceae</taxon>
        <taxon>Streptomyces</taxon>
    </lineage>
</organism>
<dbReference type="Proteomes" id="UP000653644">
    <property type="component" value="Unassembled WGS sequence"/>
</dbReference>
<evidence type="ECO:0000313" key="2">
    <source>
        <dbReference type="Proteomes" id="UP000653644"/>
    </source>
</evidence>
<accession>A0ABQ3DBX7</accession>
<evidence type="ECO:0000313" key="1">
    <source>
        <dbReference type="EMBL" id="GHA76961.1"/>
    </source>
</evidence>